<evidence type="ECO:0000256" key="4">
    <source>
        <dbReference type="SAM" id="SignalP"/>
    </source>
</evidence>
<dbReference type="EMBL" id="JAIWYP010000006">
    <property type="protein sequence ID" value="KAH3804984.1"/>
    <property type="molecule type" value="Genomic_DNA"/>
</dbReference>
<organism evidence="6 7">
    <name type="scientific">Dreissena polymorpha</name>
    <name type="common">Zebra mussel</name>
    <name type="synonym">Mytilus polymorpha</name>
    <dbReference type="NCBI Taxonomy" id="45954"/>
    <lineage>
        <taxon>Eukaryota</taxon>
        <taxon>Metazoa</taxon>
        <taxon>Spiralia</taxon>
        <taxon>Lophotrochozoa</taxon>
        <taxon>Mollusca</taxon>
        <taxon>Bivalvia</taxon>
        <taxon>Autobranchia</taxon>
        <taxon>Heteroconchia</taxon>
        <taxon>Euheterodonta</taxon>
        <taxon>Imparidentia</taxon>
        <taxon>Neoheterodontei</taxon>
        <taxon>Myida</taxon>
        <taxon>Dreissenoidea</taxon>
        <taxon>Dreissenidae</taxon>
        <taxon>Dreissena</taxon>
    </lineage>
</organism>
<keyword evidence="4" id="KW-0732">Signal</keyword>
<keyword evidence="1" id="KW-0175">Coiled coil</keyword>
<gene>
    <name evidence="6" type="ORF">DPMN_133276</name>
</gene>
<dbReference type="Pfam" id="PF00094">
    <property type="entry name" value="VWD"/>
    <property type="match status" value="1"/>
</dbReference>
<keyword evidence="3" id="KW-0812">Transmembrane</keyword>
<accession>A0A9D4FT88</accession>
<feature type="region of interest" description="Disordered" evidence="2">
    <location>
        <begin position="2020"/>
        <end position="2055"/>
    </location>
</feature>
<feature type="transmembrane region" description="Helical" evidence="3">
    <location>
        <begin position="1945"/>
        <end position="1972"/>
    </location>
</feature>
<comment type="caution">
    <text evidence="6">The sequence shown here is derived from an EMBL/GenBank/DDBJ whole genome shotgun (WGS) entry which is preliminary data.</text>
</comment>
<keyword evidence="7" id="KW-1185">Reference proteome</keyword>
<reference evidence="6" key="2">
    <citation type="submission" date="2020-11" db="EMBL/GenBank/DDBJ databases">
        <authorList>
            <person name="McCartney M.A."/>
            <person name="Auch B."/>
            <person name="Kono T."/>
            <person name="Mallez S."/>
            <person name="Becker A."/>
            <person name="Gohl D.M."/>
            <person name="Silverstein K.A.T."/>
            <person name="Koren S."/>
            <person name="Bechman K.B."/>
            <person name="Herman A."/>
            <person name="Abrahante J.E."/>
            <person name="Garbe J."/>
        </authorList>
    </citation>
    <scope>NUCLEOTIDE SEQUENCE</scope>
    <source>
        <strain evidence="6">Duluth1</strain>
        <tissue evidence="6">Whole animal</tissue>
    </source>
</reference>
<dbReference type="PROSITE" id="PS51233">
    <property type="entry name" value="VWFD"/>
    <property type="match status" value="1"/>
</dbReference>
<evidence type="ECO:0000313" key="6">
    <source>
        <dbReference type="EMBL" id="KAH3804984.1"/>
    </source>
</evidence>
<feature type="chain" id="PRO_5039324546" description="VWFD domain-containing protein" evidence="4">
    <location>
        <begin position="23"/>
        <end position="2099"/>
    </location>
</feature>
<keyword evidence="3" id="KW-0472">Membrane</keyword>
<dbReference type="Proteomes" id="UP000828390">
    <property type="component" value="Unassembled WGS sequence"/>
</dbReference>
<protein>
    <recommendedName>
        <fullName evidence="5">VWFD domain-containing protein</fullName>
    </recommendedName>
</protein>
<proteinExistence type="predicted"/>
<evidence type="ECO:0000256" key="3">
    <source>
        <dbReference type="SAM" id="Phobius"/>
    </source>
</evidence>
<dbReference type="PANTHER" id="PTHR39069:SF8">
    <property type="entry name" value="FI17111P1"/>
    <property type="match status" value="1"/>
</dbReference>
<evidence type="ECO:0000256" key="1">
    <source>
        <dbReference type="SAM" id="Coils"/>
    </source>
</evidence>
<evidence type="ECO:0000259" key="5">
    <source>
        <dbReference type="PROSITE" id="PS51233"/>
    </source>
</evidence>
<reference evidence="6" key="1">
    <citation type="journal article" date="2019" name="bioRxiv">
        <title>The Genome of the Zebra Mussel, Dreissena polymorpha: A Resource for Invasive Species Research.</title>
        <authorList>
            <person name="McCartney M.A."/>
            <person name="Auch B."/>
            <person name="Kono T."/>
            <person name="Mallez S."/>
            <person name="Zhang Y."/>
            <person name="Obille A."/>
            <person name="Becker A."/>
            <person name="Abrahante J.E."/>
            <person name="Garbe J."/>
            <person name="Badalamenti J.P."/>
            <person name="Herman A."/>
            <person name="Mangelson H."/>
            <person name="Liachko I."/>
            <person name="Sullivan S."/>
            <person name="Sone E.D."/>
            <person name="Koren S."/>
            <person name="Silverstein K.A.T."/>
            <person name="Beckman K.B."/>
            <person name="Gohl D.M."/>
        </authorList>
    </citation>
    <scope>NUCLEOTIDE SEQUENCE</scope>
    <source>
        <strain evidence="6">Duluth1</strain>
        <tissue evidence="6">Whole animal</tissue>
    </source>
</reference>
<evidence type="ECO:0000256" key="2">
    <source>
        <dbReference type="SAM" id="MobiDB-lite"/>
    </source>
</evidence>
<feature type="coiled-coil region" evidence="1">
    <location>
        <begin position="1515"/>
        <end position="1550"/>
    </location>
</feature>
<dbReference type="PANTHER" id="PTHR39069">
    <property type="entry name" value="ECDYSONE-INDUCIBLE GENE E1, ISOFORM A"/>
    <property type="match status" value="1"/>
</dbReference>
<name>A0A9D4FT88_DREPO</name>
<sequence>MSSPITLNQILVVCVLISTTQGQSGNLTDGGFNNTSDYYKSCMSDWDCSGTFKCIGSNCTCPSKAPYNGVECRNDSDSGISCFSNADCGFLNGTVCIGTANRSTCACRDPSQKMNTSTFACVDRGLYDPCDNDDDCMMSHTCEVMYGGLRLCMDESFSNTTGNWTNDGLNNTENWTPGPNMTGNWTPGPNMTGNWTTGSNMTGIDGLYDRCNTDFDCKGVLTCNYYYCSCPPTTTLTGTKCQSERDTTLGMQCLTDRQCRSLTNQTICSLATGTCACDAGFYAREGECYPILGENCTGYEDWCGQYLDGSECLDGVCTCTSDTMEANYQCMSSMDCVEHVRPLPEIDRRSPSYRAAKTEVLINDGQSRESDWFDLGQHMLSTNSSVKPGDCATLHPVYMTGAPIISLADGDTVQREVIIGGDSGIKEKYPVSIRRCGAKNRVLLPKLPVAYAGFCLDSNVPSGQPFENGKYSVRVNQHLYFEEQNGEFVPGIQFNCTIEQGVNIYDKANDDKFITANWYVNGKHCKTYGPVQLIELNKLIINESEILDECGVAALGFELQCSMTVSINRTGKPSQPETSDYIFVGEIPRAYSVDSTGKAVIAMSPFNTPVGCRGNSTEFICEVEYKLNIGGGCSDRPQCGVRLIGLTKAGLDRYGSWLTYTESVKHGFFSSFENNTYIWDSLTGTATKHLIDADTTDDMFVEKYCAPDKPIGHRLWDSFALPDVKIYIEDQSKLRSKCDIIWDHQRKLQVLVKSTGDKQWTLDIDSVGEFLFVRSVGFPTEGHIKTEKCAESSNGVCVCGWTHRDGNKIFSYGICGGLKVNGFTWVSDTEEDVMYRNQDGWGQLLNGMEGTLETNNGTHYLLINTTDAQSRENFGELQGLCNFEDDAYKGKTGNIMLNSAGFFKEWLLTAEESMFVPKTSPTQYEYSEDVYECHCPAEGELEEDGEYIEIQTEYYPITTFFNYSGSVKCDKSSPAMTSSEMGEPWIQAPKPDPISPVDVVLHVIYKQQQDGSYKSFAECLFENKNETQYYVVGWYADAVSTPVYTTGISKANVAGFNAVSVSNLVAAYRANPTLSQTCAINRRWRCAVTVVDATGKSLLPAVASKYEDIIKIETKYVKMNRGASAEILYTINVPILCQPGTKCGINVKVYDESDDYKCENSTLAVRHKSMCGDIVAGENNIASTTDSMNKSIKITTKNNNWFELKDTFTLTMEIEGFGKVDEFWDNCKLNTKIKVEVEDFKNYWMHNYCYSNNDPRIGTFDGAYFSLNNAGNYTLYKHKTLPIRVEIETEICNGGWAACTCGVTVNAGTDVFAINHCGGYHLIKTIQNTEKIMSVRELPGYMHTFYLPQGTMINVDYHVGTFWKTMNVQIFPSPDDMNNTEGLCGNFNNDWEDDFTHKGGAVTLPQGDRYWNWFFLFEDPDEFSESWREETPLLQLAQEGKLDDVLNPWADDSKYCVCPLVGGSRQPMCHKKEDKQCTNSKVYAGKEKILIEETKRSVDSQHMDDLAERLGMLGRMRAMNKLQRKKREAKEYTEAEIDDAKAKCEAYLKDDCMDGITILGNKTEKSTLDCARDLVLNPNASDAQQGSCRAVKTTIVTTFVKDIEAQDTYKEQFAKVKKMCIDDCNGNGKCNDKGACECDGDYDPLTNCSLSRSQKPTLQGLSGGGLKDGKCDRKAAGCNAFTIATSGCTSQSTCKANVTTHYSDETKTVTEKEQPCTCVNGFDVEYDVSAITGARRRRSIDTVPLGTTVGVAVSNDGSTYSESASNVDIILDSTCITNDGTKFVLAAGYCLIDGVCYAAAETENDGCYTCDMANRFEWTISSDYCEIGGTCYNESDAKSAAESCLTCVPSTSQTEFTQTADTCVIDNQCYDNNGFEMGIPCRYCNTDMDNTSWTMKDDTCFISGGCYDDKADNPLNGCLYCDSDESISDWQTHVNKTECLSEKDAVSGAVIAAAVIVPILVLGGIGAGILIYKKMQTKKIMDARMNGGLYDETPKNGHFRTRVTPTPYDPVIPAMPYNIPKDEINPDKLNSRPDNLYSDDQTSQSIQTPIPSPAHKLPAPTVGFTSTAQPMSSASTEMEKFQDAGHYNTMLSIADETNA</sequence>
<keyword evidence="3" id="KW-1133">Transmembrane helix</keyword>
<feature type="signal peptide" evidence="4">
    <location>
        <begin position="1"/>
        <end position="22"/>
    </location>
</feature>
<dbReference type="InterPro" id="IPR001846">
    <property type="entry name" value="VWF_type-D"/>
</dbReference>
<evidence type="ECO:0000313" key="7">
    <source>
        <dbReference type="Proteomes" id="UP000828390"/>
    </source>
</evidence>
<dbReference type="SMART" id="SM00216">
    <property type="entry name" value="VWD"/>
    <property type="match status" value="1"/>
</dbReference>
<feature type="compositionally biased region" description="Polar residues" evidence="2">
    <location>
        <begin position="2038"/>
        <end position="2049"/>
    </location>
</feature>
<feature type="compositionally biased region" description="Basic and acidic residues" evidence="2">
    <location>
        <begin position="2020"/>
        <end position="2031"/>
    </location>
</feature>
<feature type="domain" description="VWFD" evidence="5">
    <location>
        <begin position="1247"/>
        <end position="1435"/>
    </location>
</feature>